<reference evidence="6" key="1">
    <citation type="journal article" date="2015" name="PeerJ">
        <title>First genomic representation of candidate bacterial phylum KSB3 points to enhanced environmental sensing as a trigger of wastewater bulking.</title>
        <authorList>
            <person name="Sekiguchi Y."/>
            <person name="Ohashi A."/>
            <person name="Parks D.H."/>
            <person name="Yamauchi T."/>
            <person name="Tyson G.W."/>
            <person name="Hugenholtz P."/>
        </authorList>
    </citation>
    <scope>NUCLEOTIDE SEQUENCE [LARGE SCALE GENOMIC DNA]</scope>
</reference>
<dbReference type="Pfam" id="PF13407">
    <property type="entry name" value="Peripla_BP_4"/>
    <property type="match status" value="1"/>
</dbReference>
<dbReference type="Gene3D" id="3.40.50.2300">
    <property type="match status" value="2"/>
</dbReference>
<evidence type="ECO:0000313" key="7">
    <source>
        <dbReference type="Proteomes" id="UP000030661"/>
    </source>
</evidence>
<dbReference type="HOGENOM" id="CLU_037628_3_2_0"/>
<dbReference type="EMBL" id="DF820466">
    <property type="protein sequence ID" value="GAK57566.1"/>
    <property type="molecule type" value="Genomic_DNA"/>
</dbReference>
<keyword evidence="3 4" id="KW-0732">Signal</keyword>
<evidence type="ECO:0000259" key="5">
    <source>
        <dbReference type="Pfam" id="PF13407"/>
    </source>
</evidence>
<name>A0A081BZ11_VECG1</name>
<dbReference type="PANTHER" id="PTHR46847">
    <property type="entry name" value="D-ALLOSE-BINDING PERIPLASMIC PROTEIN-RELATED"/>
    <property type="match status" value="1"/>
</dbReference>
<protein>
    <submittedName>
        <fullName evidence="6">Periplasmic binding protein/LacI transcriptional regulator</fullName>
    </submittedName>
</protein>
<evidence type="ECO:0000256" key="4">
    <source>
        <dbReference type="SAM" id="SignalP"/>
    </source>
</evidence>
<comment type="subcellular location">
    <subcellularLocation>
        <location evidence="1">Cell envelope</location>
    </subcellularLocation>
</comment>
<gene>
    <name evidence="6" type="ORF">U27_04533</name>
</gene>
<dbReference type="eggNOG" id="COG1879">
    <property type="taxonomic scope" value="Bacteria"/>
</dbReference>
<feature type="signal peptide" evidence="4">
    <location>
        <begin position="1"/>
        <end position="22"/>
    </location>
</feature>
<dbReference type="CDD" id="cd01536">
    <property type="entry name" value="PBP1_ABC_sugar_binding-like"/>
    <property type="match status" value="1"/>
</dbReference>
<accession>A0A081BZ11</accession>
<dbReference type="Proteomes" id="UP000030661">
    <property type="component" value="Unassembled WGS sequence"/>
</dbReference>
<evidence type="ECO:0000256" key="3">
    <source>
        <dbReference type="ARBA" id="ARBA00022729"/>
    </source>
</evidence>
<dbReference type="GO" id="GO:0030246">
    <property type="term" value="F:carbohydrate binding"/>
    <property type="evidence" value="ECO:0007669"/>
    <property type="project" value="UniProtKB-ARBA"/>
</dbReference>
<dbReference type="STRING" id="1499967.U27_04533"/>
<sequence length="313" mass="33986">MKQFGVLIIVMSVLLSATAIFAQDLFEIAVSFPGSVEFFSVQKKGMDQAAEEFGVKLTYGDAEWDAGKQLSQVENFVAKGIDLLLLCTVDNQALIPAVDICKEAGVPLMTFTNALGPNPDGQFEGVLSFIGVNEVELGRLLGRMAEKILDNKDANIVLIEGTPGTPPQRMRTQGFKEIVDAHSNWKIVYSQAIPGWTKEGSLAAMEAFLQTGQTVDLVATHWHAAATAAATALEEANYEGDVGIIGLEFTKELIPIIKEGKVDMTTDYSISESGYKAVETAVKYLKGEQVPSFVEITPIIIDQKNVDEHEPEL</sequence>
<evidence type="ECO:0000256" key="2">
    <source>
        <dbReference type="ARBA" id="ARBA00007639"/>
    </source>
</evidence>
<evidence type="ECO:0000256" key="1">
    <source>
        <dbReference type="ARBA" id="ARBA00004196"/>
    </source>
</evidence>
<evidence type="ECO:0000313" key="6">
    <source>
        <dbReference type="EMBL" id="GAK57566.1"/>
    </source>
</evidence>
<dbReference type="SUPFAM" id="SSF53822">
    <property type="entry name" value="Periplasmic binding protein-like I"/>
    <property type="match status" value="1"/>
</dbReference>
<keyword evidence="7" id="KW-1185">Reference proteome</keyword>
<comment type="similarity">
    <text evidence="2">Belongs to the bacterial solute-binding protein 2 family.</text>
</comment>
<proteinExistence type="inferred from homology"/>
<organism evidence="6">
    <name type="scientific">Vecturithrix granuli</name>
    <dbReference type="NCBI Taxonomy" id="1499967"/>
    <lineage>
        <taxon>Bacteria</taxon>
        <taxon>Candidatus Moduliflexota</taxon>
        <taxon>Candidatus Vecturitrichia</taxon>
        <taxon>Candidatus Vecturitrichales</taxon>
        <taxon>Candidatus Vecturitrichaceae</taxon>
        <taxon>Candidatus Vecturithrix</taxon>
    </lineage>
</organism>
<dbReference type="InterPro" id="IPR028082">
    <property type="entry name" value="Peripla_BP_I"/>
</dbReference>
<dbReference type="PANTHER" id="PTHR46847:SF1">
    <property type="entry name" value="D-ALLOSE-BINDING PERIPLASMIC PROTEIN-RELATED"/>
    <property type="match status" value="1"/>
</dbReference>
<dbReference type="GO" id="GO:0030313">
    <property type="term" value="C:cell envelope"/>
    <property type="evidence" value="ECO:0007669"/>
    <property type="project" value="UniProtKB-SubCell"/>
</dbReference>
<dbReference type="AlphaFoldDB" id="A0A081BZ11"/>
<dbReference type="InterPro" id="IPR025997">
    <property type="entry name" value="SBP_2_dom"/>
</dbReference>
<feature type="domain" description="Periplasmic binding protein" evidence="5">
    <location>
        <begin position="28"/>
        <end position="289"/>
    </location>
</feature>
<feature type="chain" id="PRO_5001755380" evidence="4">
    <location>
        <begin position="23"/>
        <end position="313"/>
    </location>
</feature>